<evidence type="ECO:0000313" key="2">
    <source>
        <dbReference type="Proteomes" id="UP000256686"/>
    </source>
</evidence>
<sequence>MIDFMKIKGKIYCNKISVYPNQLTKRKSYIIEEISSDNVRIWNDENKLKWYSKFNFSLNNEPEIVSIHIDDEILYEESDTVEVTITFSNHNKYWVVFTTPKYLNEALNEESFYLVSKYIIVKKINEQSIRSAIYKLDEQNELIENCRKYQ</sequence>
<dbReference type="AlphaFoldDB" id="A0A3D9CEB4"/>
<reference evidence="2" key="1">
    <citation type="submission" date="2018-06" db="EMBL/GenBank/DDBJ databases">
        <authorList>
            <person name="Lum Nde A."/>
            <person name="Hugo C."/>
        </authorList>
    </citation>
    <scope>NUCLEOTIDE SEQUENCE [LARGE SCALE GENOMIC DNA]</scope>
    <source>
        <strain evidence="2">1_F178</strain>
    </source>
</reference>
<name>A0A3D9CEB4_9FLAO</name>
<gene>
    <name evidence="1" type="ORF">DRF65_00640</name>
</gene>
<comment type="caution">
    <text evidence="1">The sequence shown here is derived from an EMBL/GenBank/DDBJ whole genome shotgun (WGS) entry which is preliminary data.</text>
</comment>
<dbReference type="EMBL" id="QNVT01000001">
    <property type="protein sequence ID" value="REC64117.1"/>
    <property type="molecule type" value="Genomic_DNA"/>
</dbReference>
<evidence type="ECO:0000313" key="1">
    <source>
        <dbReference type="EMBL" id="REC64117.1"/>
    </source>
</evidence>
<keyword evidence="2" id="KW-1185">Reference proteome</keyword>
<dbReference type="Proteomes" id="UP000256686">
    <property type="component" value="Unassembled WGS sequence"/>
</dbReference>
<accession>A0A3D9CEB4</accession>
<organism evidence="1 2">
    <name type="scientific">Chryseobacterium pennae</name>
    <dbReference type="NCBI Taxonomy" id="2258962"/>
    <lineage>
        <taxon>Bacteria</taxon>
        <taxon>Pseudomonadati</taxon>
        <taxon>Bacteroidota</taxon>
        <taxon>Flavobacteriia</taxon>
        <taxon>Flavobacteriales</taxon>
        <taxon>Weeksellaceae</taxon>
        <taxon>Chryseobacterium group</taxon>
        <taxon>Chryseobacterium</taxon>
    </lineage>
</organism>
<protein>
    <submittedName>
        <fullName evidence="1">Uncharacterized protein</fullName>
    </submittedName>
</protein>
<proteinExistence type="predicted"/>